<accession>A0A1I0H9Z0</accession>
<sequence>MGVYSRVQKKFADAYPLLMHQREGGSFDRFGLEVGPGWYPLVYELFGLVDDMQRVTGKAASISQVKEKFGTLRIYCNLPCESIEQDILETVFEDMSSHTCDFCGSPGRLSDKAGWWATRCDKHRGISDFDEAERLRTKSAEEFLKYERQGVITEGLIYADAKRSEKGQGFACLVLYALPERIDDLYDGLMEKLTVTEYVDRPVDELAKIVEDLKKQGKRIAAVGDGSEDSRKAVGSKW</sequence>
<evidence type="ECO:0000313" key="1">
    <source>
        <dbReference type="EMBL" id="SET80569.1"/>
    </source>
</evidence>
<organism evidence="1 2">
    <name type="scientific">Marinobacter segnicrescens</name>
    <dbReference type="NCBI Taxonomy" id="430453"/>
    <lineage>
        <taxon>Bacteria</taxon>
        <taxon>Pseudomonadati</taxon>
        <taxon>Pseudomonadota</taxon>
        <taxon>Gammaproteobacteria</taxon>
        <taxon>Pseudomonadales</taxon>
        <taxon>Marinobacteraceae</taxon>
        <taxon>Marinobacter</taxon>
    </lineage>
</organism>
<name>A0A1I0H9Z0_9GAMM</name>
<gene>
    <name evidence="1" type="ORF">SAMN04487962_1262</name>
</gene>
<reference evidence="2" key="1">
    <citation type="submission" date="2016-10" db="EMBL/GenBank/DDBJ databases">
        <authorList>
            <person name="Varghese N."/>
            <person name="Submissions S."/>
        </authorList>
    </citation>
    <scope>NUCLEOTIDE SEQUENCE [LARGE SCALE GENOMIC DNA]</scope>
    <source>
        <strain evidence="2">CGMCC 1.6489</strain>
    </source>
</reference>
<keyword evidence="2" id="KW-1185">Reference proteome</keyword>
<dbReference type="AlphaFoldDB" id="A0A1I0H9Z0"/>
<proteinExistence type="predicted"/>
<protein>
    <submittedName>
        <fullName evidence="1">Uncharacterized protein</fullName>
    </submittedName>
</protein>
<evidence type="ECO:0000313" key="2">
    <source>
        <dbReference type="Proteomes" id="UP000198762"/>
    </source>
</evidence>
<dbReference type="EMBL" id="FOHZ01000026">
    <property type="protein sequence ID" value="SET80569.1"/>
    <property type="molecule type" value="Genomic_DNA"/>
</dbReference>
<dbReference type="Proteomes" id="UP000198762">
    <property type="component" value="Unassembled WGS sequence"/>
</dbReference>